<feature type="region of interest" description="Disordered" evidence="1">
    <location>
        <begin position="152"/>
        <end position="179"/>
    </location>
</feature>
<name>A0AAV1UNN1_9STRA</name>
<protein>
    <recommendedName>
        <fullName evidence="4">Stc1 domain-containing protein</fullName>
    </recommendedName>
</protein>
<dbReference type="AlphaFoldDB" id="A0AAV1UNN1"/>
<proteinExistence type="predicted"/>
<comment type="caution">
    <text evidence="2">The sequence shown here is derived from an EMBL/GenBank/DDBJ whole genome shotgun (WGS) entry which is preliminary data.</text>
</comment>
<feature type="compositionally biased region" description="Polar residues" evidence="1">
    <location>
        <begin position="163"/>
        <end position="174"/>
    </location>
</feature>
<gene>
    <name evidence="2" type="ORF">PM001_LOCUS21604</name>
</gene>
<evidence type="ECO:0000313" key="3">
    <source>
        <dbReference type="Proteomes" id="UP001162060"/>
    </source>
</evidence>
<dbReference type="Proteomes" id="UP001162060">
    <property type="component" value="Unassembled WGS sequence"/>
</dbReference>
<feature type="compositionally biased region" description="Basic and acidic residues" evidence="1">
    <location>
        <begin position="152"/>
        <end position="162"/>
    </location>
</feature>
<feature type="compositionally biased region" description="Basic and acidic residues" evidence="1">
    <location>
        <begin position="221"/>
        <end position="233"/>
    </location>
</feature>
<dbReference type="EMBL" id="CAKLBY020000224">
    <property type="protein sequence ID" value="CAK7936454.1"/>
    <property type="molecule type" value="Genomic_DNA"/>
</dbReference>
<feature type="compositionally biased region" description="Polar residues" evidence="1">
    <location>
        <begin position="234"/>
        <end position="250"/>
    </location>
</feature>
<evidence type="ECO:0000256" key="1">
    <source>
        <dbReference type="SAM" id="MobiDB-lite"/>
    </source>
</evidence>
<feature type="region of interest" description="Disordered" evidence="1">
    <location>
        <begin position="200"/>
        <end position="295"/>
    </location>
</feature>
<organism evidence="2 3">
    <name type="scientific">Peronospora matthiolae</name>
    <dbReference type="NCBI Taxonomy" id="2874970"/>
    <lineage>
        <taxon>Eukaryota</taxon>
        <taxon>Sar</taxon>
        <taxon>Stramenopiles</taxon>
        <taxon>Oomycota</taxon>
        <taxon>Peronosporomycetes</taxon>
        <taxon>Peronosporales</taxon>
        <taxon>Peronosporaceae</taxon>
        <taxon>Peronospora</taxon>
    </lineage>
</organism>
<sequence>MSTGRSSTSARCAFCGANVSNASARILVAFAAPSENHQETSCAAIKPLKWRFLSNKGPCTKLMCLACAQKRKVNLKADYQHHQVPVTVESWDPEGARNIDRLPKALPRDEVKTATGHKAMKVEIREPWHQPQHRHHCVLQSTPVQLHRHEKHDQALRRERIHSQQNMCEQSTINGRRRRATHVSDFQLEGSRQGSALQSFANDRAARKSMTQTWPSSPVEVRSHPSDTHRRTSVESVTSRPRKSMTQPWLSSPVPERNLASVTQRRASVESATPRLRKSSSGPSGPLKADKKGRRLNSTADILGMSQSLDLPPNYFEMSSSSPKVYADKLTDKDPLDWVRVDLDDPQMELPKQREGDEERHRRQSASYAHMLLRMRLHYNTVQANGRHARPASAPPRRIRSERVQSVAVRHVRSDTITRASANFAIDLGYLHAYKDAR</sequence>
<reference evidence="2" key="1">
    <citation type="submission" date="2024-01" db="EMBL/GenBank/DDBJ databases">
        <authorList>
            <person name="Webb A."/>
        </authorList>
    </citation>
    <scope>NUCLEOTIDE SEQUENCE</scope>
    <source>
        <strain evidence="2">Pm1</strain>
    </source>
</reference>
<evidence type="ECO:0008006" key="4">
    <source>
        <dbReference type="Google" id="ProtNLM"/>
    </source>
</evidence>
<accession>A0AAV1UNN1</accession>
<evidence type="ECO:0000313" key="2">
    <source>
        <dbReference type="EMBL" id="CAK7936454.1"/>
    </source>
</evidence>